<evidence type="ECO:0000313" key="2">
    <source>
        <dbReference type="Proteomes" id="UP000013525"/>
    </source>
</evidence>
<reference evidence="1 2" key="1">
    <citation type="journal article" date="2013" name="Genome Announc.">
        <title>Draft Genome Sequence of Rhodococcus rhodnii Strain LMG5362, a Symbiont of Rhodnius prolixus (Hemiptera, Reduviidae, Triatominae), the Principle Vector of Trypanosoma cruzi.</title>
        <authorList>
            <person name="Pachebat J.A."/>
            <person name="van Keulen G."/>
            <person name="Whitten M.M."/>
            <person name="Girdwood S."/>
            <person name="Del Sol R."/>
            <person name="Dyson P.J."/>
            <person name="Facey P.D."/>
        </authorList>
    </citation>
    <scope>NUCLEOTIDE SEQUENCE [LARGE SCALE GENOMIC DNA]</scope>
    <source>
        <strain evidence="1 2">LMG 5362</strain>
    </source>
</reference>
<comment type="caution">
    <text evidence="1">The sequence shown here is derived from an EMBL/GenBank/DDBJ whole genome shotgun (WGS) entry which is preliminary data.</text>
</comment>
<accession>R7WL50</accession>
<dbReference type="Proteomes" id="UP000013525">
    <property type="component" value="Unassembled WGS sequence"/>
</dbReference>
<name>R7WL50_9NOCA</name>
<dbReference type="PATRIC" id="fig|1273125.3.peg.3760"/>
<keyword evidence="2" id="KW-1185">Reference proteome</keyword>
<protein>
    <submittedName>
        <fullName evidence="1">Uncharacterized protein</fullName>
    </submittedName>
</protein>
<proteinExistence type="predicted"/>
<gene>
    <name evidence="1" type="ORF">Rrhod_3952</name>
</gene>
<dbReference type="AlphaFoldDB" id="R7WL50"/>
<dbReference type="EMBL" id="APMY01000120">
    <property type="protein sequence ID" value="EOM74724.1"/>
    <property type="molecule type" value="Genomic_DNA"/>
</dbReference>
<sequence>MEHLQFNRDLMQRWRPWLYLAIDSEDENPLPLHGADVTSPADAQLALRAGLTIRIEMRREADQDLDAAVHFQYEREVWYAVRAEAFMETLLDMVALVAENPSDIDVATLLRMRRPQAVQ</sequence>
<organism evidence="1 2">
    <name type="scientific">Rhodococcus rhodnii LMG 5362</name>
    <dbReference type="NCBI Taxonomy" id="1273125"/>
    <lineage>
        <taxon>Bacteria</taxon>
        <taxon>Bacillati</taxon>
        <taxon>Actinomycetota</taxon>
        <taxon>Actinomycetes</taxon>
        <taxon>Mycobacteriales</taxon>
        <taxon>Nocardiaceae</taxon>
        <taxon>Rhodococcus</taxon>
    </lineage>
</organism>
<evidence type="ECO:0000313" key="1">
    <source>
        <dbReference type="EMBL" id="EOM74724.1"/>
    </source>
</evidence>